<proteinExistence type="inferred from homology"/>
<evidence type="ECO:0000256" key="3">
    <source>
        <dbReference type="ARBA" id="ARBA00022475"/>
    </source>
</evidence>
<evidence type="ECO:0000256" key="4">
    <source>
        <dbReference type="ARBA" id="ARBA00022519"/>
    </source>
</evidence>
<keyword evidence="6 9" id="KW-0067">ATP-binding</keyword>
<dbReference type="PROSITE" id="PS50893">
    <property type="entry name" value="ABC_TRANSPORTER_2"/>
    <property type="match status" value="1"/>
</dbReference>
<accession>A0A5C8NTS0</accession>
<dbReference type="AlphaFoldDB" id="A0A5C8NTS0"/>
<evidence type="ECO:0000256" key="7">
    <source>
        <dbReference type="ARBA" id="ARBA00022970"/>
    </source>
</evidence>
<evidence type="ECO:0000256" key="2">
    <source>
        <dbReference type="ARBA" id="ARBA00022448"/>
    </source>
</evidence>
<dbReference type="InterPro" id="IPR003593">
    <property type="entry name" value="AAA+_ATPase"/>
</dbReference>
<dbReference type="RefSeq" id="WP_147705245.1">
    <property type="nucleotide sequence ID" value="NZ_VDUY01000006.1"/>
</dbReference>
<keyword evidence="4" id="KW-0472">Membrane</keyword>
<keyword evidence="7" id="KW-0029">Amino-acid transport</keyword>
<dbReference type="InterPro" id="IPR027417">
    <property type="entry name" value="P-loop_NTPase"/>
</dbReference>
<keyword evidence="5" id="KW-0547">Nucleotide-binding</keyword>
<dbReference type="InterPro" id="IPR003439">
    <property type="entry name" value="ABC_transporter-like_ATP-bd"/>
</dbReference>
<keyword evidence="4" id="KW-0997">Cell inner membrane</keyword>
<sequence>MKALLEVAGLSVWYGKAIALENVSLTVGEGEIVAVLGPNGAGKSTLLKAVSRMQPSQGTLALRGVSLQGFPAHEVVGKGICHCPEGRRLFPELSVLKNLMLGAYLRRDRAEVERDLEFVYALFPILRERAGQIVSTLSGGQQQMVAIGRALMGKPSLLLLDEPSVGIAHKLKMEIFDGIRKIRETGTAILMAEQDAQSAMRIADRVYVLEHGHVGREGTSAELSKDDYIRQAYLGVA</sequence>
<comment type="similarity">
    <text evidence="1">Belongs to the ABC transporter superfamily.</text>
</comment>
<name>A0A5C8NTS0_9BURK</name>
<dbReference type="InterPro" id="IPR052156">
    <property type="entry name" value="BCAA_Transport_ATP-bd_LivF"/>
</dbReference>
<evidence type="ECO:0000256" key="6">
    <source>
        <dbReference type="ARBA" id="ARBA00022840"/>
    </source>
</evidence>
<dbReference type="PROSITE" id="PS00211">
    <property type="entry name" value="ABC_TRANSPORTER_1"/>
    <property type="match status" value="1"/>
</dbReference>
<dbReference type="GO" id="GO:0005524">
    <property type="term" value="F:ATP binding"/>
    <property type="evidence" value="ECO:0007669"/>
    <property type="project" value="UniProtKB-KW"/>
</dbReference>
<comment type="caution">
    <text evidence="9">The sequence shown here is derived from an EMBL/GenBank/DDBJ whole genome shotgun (WGS) entry which is preliminary data.</text>
</comment>
<dbReference type="SMART" id="SM00382">
    <property type="entry name" value="AAA"/>
    <property type="match status" value="1"/>
</dbReference>
<protein>
    <submittedName>
        <fullName evidence="9">ABC transporter ATP-binding protein</fullName>
    </submittedName>
</protein>
<dbReference type="Pfam" id="PF00005">
    <property type="entry name" value="ABC_tran"/>
    <property type="match status" value="1"/>
</dbReference>
<dbReference type="OrthoDB" id="9776369at2"/>
<keyword evidence="3" id="KW-1003">Cell membrane</keyword>
<organism evidence="9 10">
    <name type="scientific">Zeimonas arvi</name>
    <dbReference type="NCBI Taxonomy" id="2498847"/>
    <lineage>
        <taxon>Bacteria</taxon>
        <taxon>Pseudomonadati</taxon>
        <taxon>Pseudomonadota</taxon>
        <taxon>Betaproteobacteria</taxon>
        <taxon>Burkholderiales</taxon>
        <taxon>Burkholderiaceae</taxon>
        <taxon>Zeimonas</taxon>
    </lineage>
</organism>
<reference evidence="9 10" key="1">
    <citation type="submission" date="2019-06" db="EMBL/GenBank/DDBJ databases">
        <title>Quisquiliibacterium sp. nov., isolated from a maize field.</title>
        <authorList>
            <person name="Lin S.-Y."/>
            <person name="Tsai C.-F."/>
            <person name="Young C.-C."/>
        </authorList>
    </citation>
    <scope>NUCLEOTIDE SEQUENCE [LARGE SCALE GENOMIC DNA]</scope>
    <source>
        <strain evidence="9 10">CC-CFT501</strain>
    </source>
</reference>
<dbReference type="GO" id="GO:0015658">
    <property type="term" value="F:branched-chain amino acid transmembrane transporter activity"/>
    <property type="evidence" value="ECO:0007669"/>
    <property type="project" value="TreeGrafter"/>
</dbReference>
<evidence type="ECO:0000313" key="9">
    <source>
        <dbReference type="EMBL" id="TXL64184.1"/>
    </source>
</evidence>
<dbReference type="SUPFAM" id="SSF52540">
    <property type="entry name" value="P-loop containing nucleoside triphosphate hydrolases"/>
    <property type="match status" value="1"/>
</dbReference>
<feature type="domain" description="ABC transporter" evidence="8">
    <location>
        <begin position="5"/>
        <end position="236"/>
    </location>
</feature>
<dbReference type="InterPro" id="IPR017871">
    <property type="entry name" value="ABC_transporter-like_CS"/>
</dbReference>
<dbReference type="PANTHER" id="PTHR43820">
    <property type="entry name" value="HIGH-AFFINITY BRANCHED-CHAIN AMINO ACID TRANSPORT ATP-BINDING PROTEIN LIVF"/>
    <property type="match status" value="1"/>
</dbReference>
<evidence type="ECO:0000259" key="8">
    <source>
        <dbReference type="PROSITE" id="PS50893"/>
    </source>
</evidence>
<evidence type="ECO:0000256" key="1">
    <source>
        <dbReference type="ARBA" id="ARBA00005417"/>
    </source>
</evidence>
<dbReference type="GO" id="GO:0015807">
    <property type="term" value="P:L-amino acid transport"/>
    <property type="evidence" value="ECO:0007669"/>
    <property type="project" value="TreeGrafter"/>
</dbReference>
<dbReference type="GO" id="GO:0016887">
    <property type="term" value="F:ATP hydrolysis activity"/>
    <property type="evidence" value="ECO:0007669"/>
    <property type="project" value="InterPro"/>
</dbReference>
<evidence type="ECO:0000256" key="5">
    <source>
        <dbReference type="ARBA" id="ARBA00022741"/>
    </source>
</evidence>
<dbReference type="CDD" id="cd03224">
    <property type="entry name" value="ABC_TM1139_LivF_branched"/>
    <property type="match status" value="1"/>
</dbReference>
<dbReference type="EMBL" id="VDUY01000006">
    <property type="protein sequence ID" value="TXL64184.1"/>
    <property type="molecule type" value="Genomic_DNA"/>
</dbReference>
<gene>
    <name evidence="9" type="ORF">FHP08_14675</name>
</gene>
<dbReference type="PANTHER" id="PTHR43820:SF4">
    <property type="entry name" value="HIGH-AFFINITY BRANCHED-CHAIN AMINO ACID TRANSPORT ATP-BINDING PROTEIN LIVF"/>
    <property type="match status" value="1"/>
</dbReference>
<dbReference type="Gene3D" id="3.40.50.300">
    <property type="entry name" value="P-loop containing nucleotide triphosphate hydrolases"/>
    <property type="match status" value="1"/>
</dbReference>
<evidence type="ECO:0000313" key="10">
    <source>
        <dbReference type="Proteomes" id="UP000321548"/>
    </source>
</evidence>
<keyword evidence="2" id="KW-0813">Transport</keyword>
<keyword evidence="10" id="KW-1185">Reference proteome</keyword>
<dbReference type="Proteomes" id="UP000321548">
    <property type="component" value="Unassembled WGS sequence"/>
</dbReference>